<dbReference type="RefSeq" id="WP_159432034.1">
    <property type="nucleotide sequence ID" value="NZ_FQTW01000009.1"/>
</dbReference>
<organism evidence="2 3">
    <name type="scientific">Psychroflexus salarius</name>
    <dbReference type="NCBI Taxonomy" id="1155689"/>
    <lineage>
        <taxon>Bacteria</taxon>
        <taxon>Pseudomonadati</taxon>
        <taxon>Bacteroidota</taxon>
        <taxon>Flavobacteriia</taxon>
        <taxon>Flavobacteriales</taxon>
        <taxon>Flavobacteriaceae</taxon>
        <taxon>Psychroflexus</taxon>
    </lineage>
</organism>
<protein>
    <submittedName>
        <fullName evidence="2">Uncharacterized protein</fullName>
    </submittedName>
</protein>
<gene>
    <name evidence="2" type="ORF">SAMN05444278_10918</name>
</gene>
<keyword evidence="3" id="KW-1185">Reference proteome</keyword>
<keyword evidence="1" id="KW-1133">Transmembrane helix</keyword>
<keyword evidence="1" id="KW-0472">Membrane</keyword>
<dbReference type="EMBL" id="FQTW01000009">
    <property type="protein sequence ID" value="SHE93087.1"/>
    <property type="molecule type" value="Genomic_DNA"/>
</dbReference>
<dbReference type="Proteomes" id="UP000184462">
    <property type="component" value="Unassembled WGS sequence"/>
</dbReference>
<feature type="transmembrane region" description="Helical" evidence="1">
    <location>
        <begin position="5"/>
        <end position="24"/>
    </location>
</feature>
<reference evidence="2 3" key="1">
    <citation type="submission" date="2016-11" db="EMBL/GenBank/DDBJ databases">
        <authorList>
            <person name="Jaros S."/>
            <person name="Januszkiewicz K."/>
            <person name="Wedrychowicz H."/>
        </authorList>
    </citation>
    <scope>NUCLEOTIDE SEQUENCE [LARGE SCALE GENOMIC DNA]</scope>
    <source>
        <strain evidence="2 3">DSM 25661</strain>
    </source>
</reference>
<name>A0A1M4XHC9_9FLAO</name>
<evidence type="ECO:0000313" key="3">
    <source>
        <dbReference type="Proteomes" id="UP000184462"/>
    </source>
</evidence>
<sequence length="57" mass="6516">MNKTIFNSIAIVLIAIILLSLNELNLLEASAKYMFVPLLGFYFLGQYSEQKFSNKNK</sequence>
<proteinExistence type="predicted"/>
<dbReference type="AlphaFoldDB" id="A0A1M4XHC9"/>
<evidence type="ECO:0000313" key="2">
    <source>
        <dbReference type="EMBL" id="SHE93087.1"/>
    </source>
</evidence>
<evidence type="ECO:0000256" key="1">
    <source>
        <dbReference type="SAM" id="Phobius"/>
    </source>
</evidence>
<accession>A0A1M4XHC9</accession>
<keyword evidence="1" id="KW-0812">Transmembrane</keyword>
<dbReference type="STRING" id="1155689.SAMN05444278_10918"/>